<organism evidence="13 14">
    <name type="scientific">Isoptericola hypogeus</name>
    <dbReference type="NCBI Taxonomy" id="300179"/>
    <lineage>
        <taxon>Bacteria</taxon>
        <taxon>Bacillati</taxon>
        <taxon>Actinomycetota</taxon>
        <taxon>Actinomycetes</taxon>
        <taxon>Micrococcales</taxon>
        <taxon>Promicromonosporaceae</taxon>
        <taxon>Isoptericola</taxon>
    </lineage>
</organism>
<keyword evidence="14" id="KW-1185">Reference proteome</keyword>
<protein>
    <recommendedName>
        <fullName evidence="11">Hydroxyethylthiazole kinase</fullName>
        <ecNumber evidence="11">2.7.1.50</ecNumber>
    </recommendedName>
    <alternativeName>
        <fullName evidence="11">4-methyl-5-beta-hydroxyethylthiazole kinase</fullName>
        <shortName evidence="11">TH kinase</shortName>
        <shortName evidence="11">Thz kinase</shortName>
    </alternativeName>
</protein>
<feature type="binding site" evidence="11">
    <location>
        <position position="227"/>
    </location>
    <ligand>
        <name>substrate</name>
    </ligand>
</feature>
<dbReference type="PRINTS" id="PR01099">
    <property type="entry name" value="HYETHTZKNASE"/>
</dbReference>
<comment type="similarity">
    <text evidence="11">Belongs to the Thz kinase family.</text>
</comment>
<dbReference type="Pfam" id="PF02110">
    <property type="entry name" value="HK"/>
    <property type="match status" value="1"/>
</dbReference>
<comment type="cofactor">
    <cofactor evidence="2 11">
        <name>Mg(2+)</name>
        <dbReference type="ChEBI" id="CHEBI:18420"/>
    </cofactor>
</comment>
<dbReference type="CDD" id="cd01170">
    <property type="entry name" value="THZ_kinase"/>
    <property type="match status" value="1"/>
</dbReference>
<evidence type="ECO:0000256" key="9">
    <source>
        <dbReference type="ARBA" id="ARBA00022842"/>
    </source>
</evidence>
<comment type="pathway">
    <text evidence="3 11">Cofactor biosynthesis; thiamine diphosphate biosynthesis; 4-methyl-5-(2-phosphoethyl)-thiazole from 5-(2-hydroxyethyl)-4-methylthiazole: step 1/1.</text>
</comment>
<evidence type="ECO:0000256" key="12">
    <source>
        <dbReference type="SAM" id="MobiDB-lite"/>
    </source>
</evidence>
<dbReference type="EC" id="2.7.1.50" evidence="11"/>
<name>A0ABP4VRW2_9MICO</name>
<evidence type="ECO:0000256" key="5">
    <source>
        <dbReference type="ARBA" id="ARBA00022723"/>
    </source>
</evidence>
<evidence type="ECO:0000256" key="11">
    <source>
        <dbReference type="HAMAP-Rule" id="MF_00228"/>
    </source>
</evidence>
<evidence type="ECO:0000256" key="3">
    <source>
        <dbReference type="ARBA" id="ARBA00004868"/>
    </source>
</evidence>
<evidence type="ECO:0000256" key="10">
    <source>
        <dbReference type="ARBA" id="ARBA00022977"/>
    </source>
</evidence>
<keyword evidence="8 11" id="KW-0067">ATP-binding</keyword>
<keyword evidence="5 11" id="KW-0479">Metal-binding</keyword>
<proteinExistence type="inferred from homology"/>
<reference evidence="14" key="1">
    <citation type="journal article" date="2019" name="Int. J. Syst. Evol. Microbiol.">
        <title>The Global Catalogue of Microorganisms (GCM) 10K type strain sequencing project: providing services to taxonomists for standard genome sequencing and annotation.</title>
        <authorList>
            <consortium name="The Broad Institute Genomics Platform"/>
            <consortium name="The Broad Institute Genome Sequencing Center for Infectious Disease"/>
            <person name="Wu L."/>
            <person name="Ma J."/>
        </authorList>
    </citation>
    <scope>NUCLEOTIDE SEQUENCE [LARGE SCALE GENOMIC DNA]</scope>
    <source>
        <strain evidence="14">JCM 15589</strain>
    </source>
</reference>
<evidence type="ECO:0000256" key="6">
    <source>
        <dbReference type="ARBA" id="ARBA00022741"/>
    </source>
</evidence>
<accession>A0ABP4VRW2</accession>
<evidence type="ECO:0000313" key="14">
    <source>
        <dbReference type="Proteomes" id="UP001501138"/>
    </source>
</evidence>
<keyword evidence="10 11" id="KW-0784">Thiamine biosynthesis</keyword>
<dbReference type="Proteomes" id="UP001501138">
    <property type="component" value="Unassembled WGS sequence"/>
</dbReference>
<evidence type="ECO:0000256" key="2">
    <source>
        <dbReference type="ARBA" id="ARBA00001946"/>
    </source>
</evidence>
<keyword evidence="6 11" id="KW-0547">Nucleotide-binding</keyword>
<comment type="catalytic activity">
    <reaction evidence="1 11">
        <text>5-(2-hydroxyethyl)-4-methylthiazole + ATP = 4-methyl-5-(2-phosphooxyethyl)-thiazole + ADP + H(+)</text>
        <dbReference type="Rhea" id="RHEA:24212"/>
        <dbReference type="ChEBI" id="CHEBI:15378"/>
        <dbReference type="ChEBI" id="CHEBI:17957"/>
        <dbReference type="ChEBI" id="CHEBI:30616"/>
        <dbReference type="ChEBI" id="CHEBI:58296"/>
        <dbReference type="ChEBI" id="CHEBI:456216"/>
        <dbReference type="EC" id="2.7.1.50"/>
    </reaction>
</comment>
<sequence>MNVPLHGDDAAPATRPNLPENAPDDAPDDALDTAALVSASADLLDDLRAQAPLVQVVTNSVVTNVTANVLLALGASPAMCDVPGEAGPFARVADGLLVNLGTPHAEQRAAALEAATAAREAGTPWVLDPVAVGSLPVRTQLAHALLAHRPTVVRGNASEVLALAGAGAGGRGVDTTDTPEAALPAARRLAADAGSVVAVSGPVDVVTDGDRVVRVHTGHPLLTRMTGGGCALGAVMAAFAGVARRTGRTPAQAALAATVAYTLAAERAARAARGPGSFAVALLDELDRLRGEDVRHRARVSAGAVVVPALEAEDAR</sequence>
<dbReference type="NCBIfam" id="NF006830">
    <property type="entry name" value="PRK09355.1"/>
    <property type="match status" value="1"/>
</dbReference>
<dbReference type="RefSeq" id="WP_344249803.1">
    <property type="nucleotide sequence ID" value="NZ_BAAAPM010000008.1"/>
</dbReference>
<dbReference type="SUPFAM" id="SSF53613">
    <property type="entry name" value="Ribokinase-like"/>
    <property type="match status" value="1"/>
</dbReference>
<dbReference type="InterPro" id="IPR029056">
    <property type="entry name" value="Ribokinase-like"/>
</dbReference>
<feature type="region of interest" description="Disordered" evidence="12">
    <location>
        <begin position="1"/>
        <end position="28"/>
    </location>
</feature>
<evidence type="ECO:0000256" key="1">
    <source>
        <dbReference type="ARBA" id="ARBA00001771"/>
    </source>
</evidence>
<evidence type="ECO:0000256" key="4">
    <source>
        <dbReference type="ARBA" id="ARBA00022679"/>
    </source>
</evidence>
<evidence type="ECO:0000256" key="8">
    <source>
        <dbReference type="ARBA" id="ARBA00022840"/>
    </source>
</evidence>
<dbReference type="HAMAP" id="MF_00228">
    <property type="entry name" value="Thz_kinase"/>
    <property type="match status" value="1"/>
</dbReference>
<comment type="caution">
    <text evidence="13">The sequence shown here is derived from an EMBL/GenBank/DDBJ whole genome shotgun (WGS) entry which is preliminary data.</text>
</comment>
<dbReference type="Gene3D" id="3.40.1190.20">
    <property type="match status" value="1"/>
</dbReference>
<feature type="binding site" evidence="11">
    <location>
        <position position="200"/>
    </location>
    <ligand>
        <name>ATP</name>
        <dbReference type="ChEBI" id="CHEBI:30616"/>
    </ligand>
</feature>
<keyword evidence="9 11" id="KW-0460">Magnesium</keyword>
<feature type="binding site" evidence="11">
    <location>
        <position position="79"/>
    </location>
    <ligand>
        <name>substrate</name>
    </ligand>
</feature>
<evidence type="ECO:0000256" key="7">
    <source>
        <dbReference type="ARBA" id="ARBA00022777"/>
    </source>
</evidence>
<dbReference type="EMBL" id="BAAAPM010000008">
    <property type="protein sequence ID" value="GAA1735661.1"/>
    <property type="molecule type" value="Genomic_DNA"/>
</dbReference>
<gene>
    <name evidence="11 13" type="primary">thiM</name>
    <name evidence="13" type="ORF">GCM10009809_33570</name>
</gene>
<feature type="binding site" evidence="11">
    <location>
        <position position="154"/>
    </location>
    <ligand>
        <name>ATP</name>
        <dbReference type="ChEBI" id="CHEBI:30616"/>
    </ligand>
</feature>
<dbReference type="GO" id="GO:0016301">
    <property type="term" value="F:kinase activity"/>
    <property type="evidence" value="ECO:0007669"/>
    <property type="project" value="UniProtKB-KW"/>
</dbReference>
<evidence type="ECO:0000313" key="13">
    <source>
        <dbReference type="EMBL" id="GAA1735661.1"/>
    </source>
</evidence>
<keyword evidence="4 11" id="KW-0808">Transferase</keyword>
<comment type="function">
    <text evidence="11">Catalyzes the phosphorylation of the hydroxyl group of 4-methyl-5-beta-hydroxyethylthiazole (THZ).</text>
</comment>
<dbReference type="InterPro" id="IPR000417">
    <property type="entry name" value="Hyethyz_kinase"/>
</dbReference>
<keyword evidence="7 11" id="KW-0418">Kinase</keyword>